<dbReference type="Pfam" id="PF00126">
    <property type="entry name" value="HTH_1"/>
    <property type="match status" value="1"/>
</dbReference>
<dbReference type="InterPro" id="IPR050389">
    <property type="entry name" value="LysR-type_TF"/>
</dbReference>
<name>A0A5R9J9M0_9PROT</name>
<comment type="caution">
    <text evidence="6">The sequence shown here is derived from an EMBL/GenBank/DDBJ whole genome shotgun (WGS) entry which is preliminary data.</text>
</comment>
<dbReference type="Gene3D" id="1.10.10.10">
    <property type="entry name" value="Winged helix-like DNA-binding domain superfamily/Winged helix DNA-binding domain"/>
    <property type="match status" value="1"/>
</dbReference>
<accession>A0A5R9J9M0</accession>
<dbReference type="GO" id="GO:0003677">
    <property type="term" value="F:DNA binding"/>
    <property type="evidence" value="ECO:0007669"/>
    <property type="project" value="UniProtKB-KW"/>
</dbReference>
<organism evidence="6 7">
    <name type="scientific">Lichenicoccus roseus</name>
    <dbReference type="NCBI Taxonomy" id="2683649"/>
    <lineage>
        <taxon>Bacteria</taxon>
        <taxon>Pseudomonadati</taxon>
        <taxon>Pseudomonadota</taxon>
        <taxon>Alphaproteobacteria</taxon>
        <taxon>Acetobacterales</taxon>
        <taxon>Acetobacteraceae</taxon>
        <taxon>Lichenicoccus</taxon>
    </lineage>
</organism>
<dbReference type="SUPFAM" id="SSF46785">
    <property type="entry name" value="Winged helix' DNA-binding domain"/>
    <property type="match status" value="1"/>
</dbReference>
<comment type="similarity">
    <text evidence="1">Belongs to the LysR transcriptional regulatory family.</text>
</comment>
<sequence length="341" mass="37280">MLPNSVVATDGAEIALRLARGEPLWSHPPMNGAHVSERDLRLFLVLDAVLAERSVTRAAARLGVTQSAVSHSLRSLRSRLGDPLLVRTPTGLEPTPLAQSLRPDLRSGLDALERLLRHQQHFDPATSTRSFSLATPDHPQFTMIPEFIGYLRQTAPGVDVCIRAIGPGLPEEMASGRLDLVLAGAEAEGILGLDREVMRQRVIDEPFRCLLRRGHPALARPLDLQAYVALPHVLVSTTGGKTGIVDEALAVRGLRRRVAVTVPSFPAAAYIVASSDLIATLPQAVAERAERLDVELRPPPLELPRGVAYLWWHPRFQHDPGHTWWRRALAGALSPFRCGDA</sequence>
<evidence type="ECO:0000256" key="3">
    <source>
        <dbReference type="ARBA" id="ARBA00023125"/>
    </source>
</evidence>
<dbReference type="SUPFAM" id="SSF53850">
    <property type="entry name" value="Periplasmic binding protein-like II"/>
    <property type="match status" value="1"/>
</dbReference>
<dbReference type="PANTHER" id="PTHR30118:SF15">
    <property type="entry name" value="TRANSCRIPTIONAL REGULATORY PROTEIN"/>
    <property type="match status" value="1"/>
</dbReference>
<dbReference type="EMBL" id="VCDI01000001">
    <property type="protein sequence ID" value="TLU74262.1"/>
    <property type="molecule type" value="Genomic_DNA"/>
</dbReference>
<dbReference type="InterPro" id="IPR036388">
    <property type="entry name" value="WH-like_DNA-bd_sf"/>
</dbReference>
<dbReference type="AlphaFoldDB" id="A0A5R9J9M0"/>
<dbReference type="Gene3D" id="3.40.190.10">
    <property type="entry name" value="Periplasmic binding protein-like II"/>
    <property type="match status" value="2"/>
</dbReference>
<keyword evidence="4" id="KW-0804">Transcription</keyword>
<evidence type="ECO:0000256" key="4">
    <source>
        <dbReference type="ARBA" id="ARBA00023163"/>
    </source>
</evidence>
<dbReference type="InterPro" id="IPR037402">
    <property type="entry name" value="YidZ_PBP2"/>
</dbReference>
<dbReference type="PRINTS" id="PR00039">
    <property type="entry name" value="HTHLYSR"/>
</dbReference>
<evidence type="ECO:0000256" key="2">
    <source>
        <dbReference type="ARBA" id="ARBA00023015"/>
    </source>
</evidence>
<dbReference type="Proteomes" id="UP000305654">
    <property type="component" value="Unassembled WGS sequence"/>
</dbReference>
<feature type="domain" description="HTH lysR-type" evidence="5">
    <location>
        <begin position="38"/>
        <end position="95"/>
    </location>
</feature>
<dbReference type="InterPro" id="IPR005119">
    <property type="entry name" value="LysR_subst-bd"/>
</dbReference>
<evidence type="ECO:0000313" key="7">
    <source>
        <dbReference type="Proteomes" id="UP000305654"/>
    </source>
</evidence>
<dbReference type="PROSITE" id="PS50931">
    <property type="entry name" value="HTH_LYSR"/>
    <property type="match status" value="1"/>
</dbReference>
<dbReference type="CDD" id="cd08417">
    <property type="entry name" value="PBP2_Nitroaromatics_like"/>
    <property type="match status" value="1"/>
</dbReference>
<dbReference type="PANTHER" id="PTHR30118">
    <property type="entry name" value="HTH-TYPE TRANSCRIPTIONAL REGULATOR LEUO-RELATED"/>
    <property type="match status" value="1"/>
</dbReference>
<gene>
    <name evidence="6" type="ORF">FE263_03435</name>
</gene>
<evidence type="ECO:0000259" key="5">
    <source>
        <dbReference type="PROSITE" id="PS50931"/>
    </source>
</evidence>
<dbReference type="InterPro" id="IPR000847">
    <property type="entry name" value="LysR_HTH_N"/>
</dbReference>
<proteinExistence type="inferred from homology"/>
<reference evidence="6 7" key="1">
    <citation type="submission" date="2019-05" db="EMBL/GenBank/DDBJ databases">
        <authorList>
            <person name="Pankratov T."/>
            <person name="Grouzdev D."/>
        </authorList>
    </citation>
    <scope>NUCLEOTIDE SEQUENCE [LARGE SCALE GENOMIC DNA]</scope>
    <source>
        <strain evidence="6 7">KEBCLARHB70R</strain>
    </source>
</reference>
<dbReference type="OrthoDB" id="9774011at2"/>
<dbReference type="InterPro" id="IPR036390">
    <property type="entry name" value="WH_DNA-bd_sf"/>
</dbReference>
<dbReference type="GO" id="GO:0003700">
    <property type="term" value="F:DNA-binding transcription factor activity"/>
    <property type="evidence" value="ECO:0007669"/>
    <property type="project" value="InterPro"/>
</dbReference>
<keyword evidence="7" id="KW-1185">Reference proteome</keyword>
<keyword evidence="3" id="KW-0238">DNA-binding</keyword>
<evidence type="ECO:0000313" key="6">
    <source>
        <dbReference type="EMBL" id="TLU74262.1"/>
    </source>
</evidence>
<keyword evidence="2" id="KW-0805">Transcription regulation</keyword>
<evidence type="ECO:0000256" key="1">
    <source>
        <dbReference type="ARBA" id="ARBA00009437"/>
    </source>
</evidence>
<protein>
    <submittedName>
        <fullName evidence="6">LysR family transcriptional regulator</fullName>
    </submittedName>
</protein>
<dbReference type="Pfam" id="PF03466">
    <property type="entry name" value="LysR_substrate"/>
    <property type="match status" value="1"/>
</dbReference>